<keyword evidence="4 7" id="KW-1133">Transmembrane helix</keyword>
<feature type="region of interest" description="Disordered" evidence="6">
    <location>
        <begin position="1"/>
        <end position="24"/>
    </location>
</feature>
<dbReference type="InterPro" id="IPR051327">
    <property type="entry name" value="MATE_MepA_subfamily"/>
</dbReference>
<accession>A0ABP1HBK9</accession>
<feature type="region of interest" description="Disordered" evidence="6">
    <location>
        <begin position="500"/>
        <end position="519"/>
    </location>
</feature>
<evidence type="ECO:0000256" key="2">
    <source>
        <dbReference type="ARBA" id="ARBA00022475"/>
    </source>
</evidence>
<gene>
    <name evidence="8" type="ORF">HINF_LOCUS9909</name>
</gene>
<dbReference type="PANTHER" id="PTHR43823">
    <property type="entry name" value="SPORULATION PROTEIN YKVU"/>
    <property type="match status" value="1"/>
</dbReference>
<feature type="transmembrane region" description="Helical" evidence="7">
    <location>
        <begin position="327"/>
        <end position="348"/>
    </location>
</feature>
<feature type="transmembrane region" description="Helical" evidence="7">
    <location>
        <begin position="286"/>
        <end position="307"/>
    </location>
</feature>
<evidence type="ECO:0000256" key="3">
    <source>
        <dbReference type="ARBA" id="ARBA00022692"/>
    </source>
</evidence>
<evidence type="ECO:0000256" key="4">
    <source>
        <dbReference type="ARBA" id="ARBA00022989"/>
    </source>
</evidence>
<evidence type="ECO:0000313" key="8">
    <source>
        <dbReference type="EMBL" id="CAL5987471.1"/>
    </source>
</evidence>
<feature type="transmembrane region" description="Helical" evidence="7">
    <location>
        <begin position="157"/>
        <end position="182"/>
    </location>
</feature>
<feature type="transmembrane region" description="Helical" evidence="7">
    <location>
        <begin position="434"/>
        <end position="455"/>
    </location>
</feature>
<dbReference type="PANTHER" id="PTHR43823:SF3">
    <property type="entry name" value="MULTIDRUG EXPORT PROTEIN MEPA"/>
    <property type="match status" value="1"/>
</dbReference>
<reference evidence="8 9" key="1">
    <citation type="submission" date="2024-07" db="EMBL/GenBank/DDBJ databases">
        <authorList>
            <person name="Akdeniz Z."/>
        </authorList>
    </citation>
    <scope>NUCLEOTIDE SEQUENCE [LARGE SCALE GENOMIC DNA]</scope>
</reference>
<dbReference type="EMBL" id="CAXDID020000021">
    <property type="protein sequence ID" value="CAL5987471.1"/>
    <property type="molecule type" value="Genomic_DNA"/>
</dbReference>
<evidence type="ECO:0000256" key="5">
    <source>
        <dbReference type="ARBA" id="ARBA00023136"/>
    </source>
</evidence>
<feature type="transmembrane region" description="Helical" evidence="7">
    <location>
        <begin position="51"/>
        <end position="71"/>
    </location>
</feature>
<organism evidence="8 9">
    <name type="scientific">Hexamita inflata</name>
    <dbReference type="NCBI Taxonomy" id="28002"/>
    <lineage>
        <taxon>Eukaryota</taxon>
        <taxon>Metamonada</taxon>
        <taxon>Diplomonadida</taxon>
        <taxon>Hexamitidae</taxon>
        <taxon>Hexamitinae</taxon>
        <taxon>Hexamita</taxon>
    </lineage>
</organism>
<keyword evidence="2" id="KW-1003">Cell membrane</keyword>
<evidence type="ECO:0000256" key="1">
    <source>
        <dbReference type="ARBA" id="ARBA00004651"/>
    </source>
</evidence>
<protein>
    <submittedName>
        <fullName evidence="8">Transmembrane_domain-containing protein</fullName>
    </submittedName>
</protein>
<feature type="transmembrane region" description="Helical" evidence="7">
    <location>
        <begin position="134"/>
        <end position="151"/>
    </location>
</feature>
<feature type="transmembrane region" description="Helical" evidence="7">
    <location>
        <begin position="189"/>
        <end position="210"/>
    </location>
</feature>
<evidence type="ECO:0000256" key="6">
    <source>
        <dbReference type="SAM" id="MobiDB-lite"/>
    </source>
</evidence>
<name>A0ABP1HBK9_9EUKA</name>
<feature type="compositionally biased region" description="Polar residues" evidence="6">
    <location>
        <begin position="1"/>
        <end position="15"/>
    </location>
</feature>
<feature type="transmembrane region" description="Helical" evidence="7">
    <location>
        <begin position="475"/>
        <end position="493"/>
    </location>
</feature>
<keyword evidence="9" id="KW-1185">Reference proteome</keyword>
<evidence type="ECO:0000313" key="9">
    <source>
        <dbReference type="Proteomes" id="UP001642409"/>
    </source>
</evidence>
<sequence length="519" mass="58934">MQTATDTAKLPQQSQEQKELQHDEDFRTKVKTRLAEQVLNGNQLILSLNLFVPQFVALLFEVIISFVSAYFQSKYFGEAFYESALYYLPYIQIVQKFLPYALAQMHAINVQKLIIQNKKEEIVELNNNHFRIQLVYGILLSVAGIVGIMLLKKFDAFQTYAAVQGIFQPICTAFSMCYSLIFAMENRRLLVISLISARPVIQIMIEAYAYSFYDAAETDAAQKLTTNFPTTLGATISYVLMAVWIVWLNYGKTMLGVTNLNEYPLKDVMKPMNFCSKGFFKQFFRYSLALLSAITNIAYPVSIIVSIQDVVKVYKDADTIVEMQFKLFVFFYFGQIFRIAATSLNYMYTHIAINNQLAENFKRINSTLVTIIVLSGIVNVLLFFLMTQTNLIDTFSGTAHSISLTNTLLYAGLSGFGQTITEVVITDSIIDSSYVLLLVLPIFKFIQLFIGADYLKTKIGDEADFVMVLFFTEMNSTGCAVVILLINIVKNYLKNRKINKGKKKDNKKQSLDEQLAALK</sequence>
<feature type="transmembrane region" description="Helical" evidence="7">
    <location>
        <begin position="368"/>
        <end position="387"/>
    </location>
</feature>
<keyword evidence="5 7" id="KW-0472">Membrane</keyword>
<comment type="subcellular location">
    <subcellularLocation>
        <location evidence="1">Cell membrane</location>
        <topology evidence="1">Multi-pass membrane protein</topology>
    </subcellularLocation>
</comment>
<feature type="transmembrane region" description="Helical" evidence="7">
    <location>
        <begin position="230"/>
        <end position="250"/>
    </location>
</feature>
<comment type="caution">
    <text evidence="8">The sequence shown here is derived from an EMBL/GenBank/DDBJ whole genome shotgun (WGS) entry which is preliminary data.</text>
</comment>
<evidence type="ECO:0000256" key="7">
    <source>
        <dbReference type="SAM" id="Phobius"/>
    </source>
</evidence>
<dbReference type="Proteomes" id="UP001642409">
    <property type="component" value="Unassembled WGS sequence"/>
</dbReference>
<keyword evidence="3 7" id="KW-0812">Transmembrane</keyword>
<proteinExistence type="predicted"/>